<dbReference type="InterPro" id="IPR032817">
    <property type="entry name" value="Mon2_C"/>
</dbReference>
<proteinExistence type="predicted"/>
<accession>A0A4U0TS91</accession>
<evidence type="ECO:0000256" key="2">
    <source>
        <dbReference type="ARBA" id="ARBA00022927"/>
    </source>
</evidence>
<feature type="domain" description="Mon2/Sec7/BIG1-like dimerisation and cyclophilin-binding" evidence="6">
    <location>
        <begin position="5"/>
        <end position="176"/>
    </location>
</feature>
<dbReference type="Pfam" id="PF12783">
    <property type="entry name" value="Sec7-like_HUS"/>
    <property type="match status" value="1"/>
</dbReference>
<dbReference type="GO" id="GO:0015031">
    <property type="term" value="P:protein transport"/>
    <property type="evidence" value="ECO:0007669"/>
    <property type="project" value="UniProtKB-KW"/>
</dbReference>
<comment type="caution">
    <text evidence="7">The sequence shown here is derived from an EMBL/GenBank/DDBJ whole genome shotgun (WGS) entry which is preliminary data.</text>
</comment>
<evidence type="ECO:0000256" key="3">
    <source>
        <dbReference type="SAM" id="MobiDB-lite"/>
    </source>
</evidence>
<feature type="region of interest" description="Disordered" evidence="3">
    <location>
        <begin position="477"/>
        <end position="502"/>
    </location>
</feature>
<dbReference type="SUPFAM" id="SSF48371">
    <property type="entry name" value="ARM repeat"/>
    <property type="match status" value="2"/>
</dbReference>
<protein>
    <recommendedName>
        <fullName evidence="9">Endosomal peripheral membrane protein</fullName>
    </recommendedName>
</protein>
<feature type="domain" description="Mon2/Sec7/BIG1-like HUS" evidence="4">
    <location>
        <begin position="201"/>
        <end position="354"/>
    </location>
</feature>
<keyword evidence="1" id="KW-0813">Transport</keyword>
<keyword evidence="8" id="KW-1185">Reference proteome</keyword>
<dbReference type="InterPro" id="IPR016024">
    <property type="entry name" value="ARM-type_fold"/>
</dbReference>
<feature type="domain" description="Mon2 C-terminal" evidence="5">
    <location>
        <begin position="991"/>
        <end position="1126"/>
    </location>
</feature>
<dbReference type="InterPro" id="IPR032629">
    <property type="entry name" value="DCB_dom"/>
</dbReference>
<name>A0A4U0TS91_9PEZI</name>
<dbReference type="Pfam" id="PF16213">
    <property type="entry name" value="DCB"/>
    <property type="match status" value="1"/>
</dbReference>
<organism evidence="7 8">
    <name type="scientific">Salinomyces thailandicus</name>
    <dbReference type="NCBI Taxonomy" id="706561"/>
    <lineage>
        <taxon>Eukaryota</taxon>
        <taxon>Fungi</taxon>
        <taxon>Dikarya</taxon>
        <taxon>Ascomycota</taxon>
        <taxon>Pezizomycotina</taxon>
        <taxon>Dothideomycetes</taxon>
        <taxon>Dothideomycetidae</taxon>
        <taxon>Mycosphaerellales</taxon>
        <taxon>Teratosphaeriaceae</taxon>
        <taxon>Salinomyces</taxon>
    </lineage>
</organism>
<evidence type="ECO:0000313" key="7">
    <source>
        <dbReference type="EMBL" id="TKA24967.1"/>
    </source>
</evidence>
<feature type="region of interest" description="Disordered" evidence="3">
    <location>
        <begin position="768"/>
        <end position="787"/>
    </location>
</feature>
<sequence length="1652" mass="179912">MTTTTLLSNELSSLISDSKRRNTDLRNAAERSLQELKSLPSTSEQQVAADLSRRPAFIDPFLIACETRNTKFAGSGVTCLQRLVIGKGLPKSKLKNALDAFNACADLGLEIQLKVLQALPALLQNYANELEGELLAGALQVCCFLQSAKAPTVSGVAAATLQQLVTAIFEKVSDEDRTASQIPAHHEVPGDGEPIVLRPAAFDAYRVFRDLALAAEGRPTKFVQLNSLSPESSLELVHSCISSNGRLFALHPELLSTIGSNLLPLVTNALSEKLGFPMTVRCMRILDLTLNRYFHRFSEELEVALGLLNHSLDADAATPWKRAISAEVVRHFFTNGGLVIEAYARFDQGEGGKPVVQDLLATFVRLSAEKPAVIGLGQQSSVPIGPSSKAESSDPATLEAAGGVAGVISSALGVTETNVAGISSQWSLPRTACLDQLDKVDGPPVPETYVYTIVLECLNSLSDSLARVILPLTVQQDQPDNRQTDDGQANGRLTDGSGTRLPRSKSFRMRSIPVNPLDVEDGSIDPRVRAVGGLVGSCWPAWLATSSTFLNAALEEQYYRNLIKAYQRFTQVAGLLRLSTPRDALLTTLSKSAVPLHVLSAANSDGARSPVAESPRVFSNPKNLLSVDSLVSQATSLSIDRDRRQSAEPPRPMLTTRNLLCLRALLNLAIALGPTLGTSFSVVVDTLRQADLILSSGPAQSFVRQSMTGKGQDTAAAVQAFSAEVAAVESAASRLIESTADYPNDAFMNVLKAFSRLLGAKSLEPPLSPRLSQVSPPSTPTSKHRTFSGLPGISTLAEMQARDYQFVVPKLGALAELNIPRFVSDEPSSSGWDHLVNELAQVATGSACPREARRAAGNILCKSAASTILAVLAEDDDIKASIQRRGLAVLLQIVDGIYSKDSELTSTDLDIQVLVFEALKAVLERCGDSLIAGWNKTLAIIGSTFERTEEASATDPGNADISIEWQHVTEDFVSVPVGRVAFSAMQLVCSDFLAVIPNSEIPSLLELLRRFIGQSEDLNVALTSVTIAWNVSNQMLGAELDTELDVMASALLEVDDKEERIRREAGTSKAAQLMLLLLHICQAVCETQREVRNAAFQTLCSIFKSHGSRFHQATWDLMLRSIIFPVAAEDVITYQPSKNGSRKETLNVRRSDVDSSRAIISGVSDLVAQHIRDIERLQGLPRLWEVFLSTMEAYLDCERHALNTAVYQAVSSVLSRVDAESKQWTTPLYRTIAFWLKRLPGQADDMRTSDSNQRAYSAYLEAASELYRLTKDSMSPPQTRKLIDNICECIRTSDGPGPRADVNNLSPVQAKALDLLKQMRTNLSSLPSRLITAAAELSLLYCDAADHSETKQGPTFVAISSEAIDWFRALIEAHLGVPEIYETDTLSSALKSFRRMIAAKYRFQTEHKGVALWRRATFTALAICPAVLRLTDDCEQSTGNAIWGEFASIAAGIVAAGGLDRVGDRVKIEEDESFDVENFRNLRSQLVPGLGRAELNDGVRQIYCQAIFEASIVHQPEPEEILESSHSPLEELGKIRRGRVKHVPYSQRERMSYVCFEELIALSSQSDDSEEAMKLAQAAAPLLILRLAIPIRAYIADQPLRGRRPQPLSELEELLFCFEQIKRLGLHPQALAHDPVAEGRTGSSAHLQFLLS</sequence>
<dbReference type="OrthoDB" id="294853at2759"/>
<evidence type="ECO:0000313" key="8">
    <source>
        <dbReference type="Proteomes" id="UP000308549"/>
    </source>
</evidence>
<dbReference type="Pfam" id="PF16206">
    <property type="entry name" value="Mon2_C"/>
    <property type="match status" value="1"/>
</dbReference>
<reference evidence="7 8" key="1">
    <citation type="submission" date="2017-03" db="EMBL/GenBank/DDBJ databases">
        <title>Genomes of endolithic fungi from Antarctica.</title>
        <authorList>
            <person name="Coleine C."/>
            <person name="Masonjones S."/>
            <person name="Stajich J.E."/>
        </authorList>
    </citation>
    <scope>NUCLEOTIDE SEQUENCE [LARGE SCALE GENOMIC DNA]</scope>
    <source>
        <strain evidence="7 8">CCFEE 6315</strain>
    </source>
</reference>
<evidence type="ECO:0000259" key="5">
    <source>
        <dbReference type="Pfam" id="PF16206"/>
    </source>
</evidence>
<evidence type="ECO:0000256" key="1">
    <source>
        <dbReference type="ARBA" id="ARBA00022448"/>
    </source>
</evidence>
<dbReference type="GO" id="GO:0005794">
    <property type="term" value="C:Golgi apparatus"/>
    <property type="evidence" value="ECO:0007669"/>
    <property type="project" value="UniProtKB-ARBA"/>
</dbReference>
<evidence type="ECO:0000259" key="4">
    <source>
        <dbReference type="Pfam" id="PF12783"/>
    </source>
</evidence>
<dbReference type="InterPro" id="IPR032691">
    <property type="entry name" value="Mon2/Sec7/BIG1-like_HUS"/>
</dbReference>
<evidence type="ECO:0008006" key="9">
    <source>
        <dbReference type="Google" id="ProtNLM"/>
    </source>
</evidence>
<dbReference type="Proteomes" id="UP000308549">
    <property type="component" value="Unassembled WGS sequence"/>
</dbReference>
<keyword evidence="2" id="KW-0653">Protein transport</keyword>
<gene>
    <name evidence="7" type="ORF">B0A50_06065</name>
</gene>
<dbReference type="EMBL" id="NAJL01000039">
    <property type="protein sequence ID" value="TKA24967.1"/>
    <property type="molecule type" value="Genomic_DNA"/>
</dbReference>
<evidence type="ECO:0000259" key="6">
    <source>
        <dbReference type="Pfam" id="PF16213"/>
    </source>
</evidence>